<feature type="chain" id="PRO_5047220151" evidence="2">
    <location>
        <begin position="23"/>
        <end position="721"/>
    </location>
</feature>
<reference evidence="5 6" key="1">
    <citation type="submission" date="2023-12" db="EMBL/GenBank/DDBJ databases">
        <title>Amycolatopsis sp. V23-08.</title>
        <authorList>
            <person name="Somphong A."/>
        </authorList>
    </citation>
    <scope>NUCLEOTIDE SEQUENCE [LARGE SCALE GENOMIC DNA]</scope>
    <source>
        <strain evidence="5 6">V23-08</strain>
    </source>
</reference>
<dbReference type="InterPro" id="IPR008928">
    <property type="entry name" value="6-hairpin_glycosidase_sf"/>
</dbReference>
<gene>
    <name evidence="5" type="ORF">VA596_05825</name>
</gene>
<accession>A0ABU5QYP5</accession>
<dbReference type="GO" id="GO:0016787">
    <property type="term" value="F:hydrolase activity"/>
    <property type="evidence" value="ECO:0007669"/>
    <property type="project" value="UniProtKB-KW"/>
</dbReference>
<dbReference type="RefSeq" id="WP_323324276.1">
    <property type="nucleotide sequence ID" value="NZ_JAYFSI010000001.1"/>
</dbReference>
<evidence type="ECO:0000259" key="3">
    <source>
        <dbReference type="Pfam" id="PF00723"/>
    </source>
</evidence>
<evidence type="ECO:0000256" key="2">
    <source>
        <dbReference type="SAM" id="SignalP"/>
    </source>
</evidence>
<dbReference type="PANTHER" id="PTHR31616:SF0">
    <property type="entry name" value="GLUCAN 1,4-ALPHA-GLUCOSIDASE"/>
    <property type="match status" value="1"/>
</dbReference>
<name>A0ABU5QYP5_9PSEU</name>
<dbReference type="Gene3D" id="1.50.10.10">
    <property type="match status" value="1"/>
</dbReference>
<proteinExistence type="predicted"/>
<feature type="domain" description="GH15-like" evidence="3">
    <location>
        <begin position="301"/>
        <end position="699"/>
    </location>
</feature>
<dbReference type="Gene3D" id="2.70.98.10">
    <property type="match status" value="1"/>
</dbReference>
<dbReference type="InterPro" id="IPR015220">
    <property type="entry name" value="Glucodextranase_N"/>
</dbReference>
<keyword evidence="6" id="KW-1185">Reference proteome</keyword>
<feature type="region of interest" description="Disordered" evidence="1">
    <location>
        <begin position="658"/>
        <end position="678"/>
    </location>
</feature>
<keyword evidence="2" id="KW-0732">Signal</keyword>
<feature type="compositionally biased region" description="Low complexity" evidence="1">
    <location>
        <begin position="24"/>
        <end position="34"/>
    </location>
</feature>
<evidence type="ECO:0000313" key="5">
    <source>
        <dbReference type="EMBL" id="MEA5359047.1"/>
    </source>
</evidence>
<dbReference type="PANTHER" id="PTHR31616">
    <property type="entry name" value="TREHALASE"/>
    <property type="match status" value="1"/>
</dbReference>
<evidence type="ECO:0000256" key="1">
    <source>
        <dbReference type="SAM" id="MobiDB-lite"/>
    </source>
</evidence>
<feature type="domain" description="Glucodextranase N-terminal" evidence="4">
    <location>
        <begin position="28"/>
        <end position="286"/>
    </location>
</feature>
<dbReference type="SUPFAM" id="SSF48208">
    <property type="entry name" value="Six-hairpin glycosidases"/>
    <property type="match status" value="1"/>
</dbReference>
<dbReference type="Proteomes" id="UP001304298">
    <property type="component" value="Unassembled WGS sequence"/>
</dbReference>
<dbReference type="InterPro" id="IPR014718">
    <property type="entry name" value="GH-type_carb-bd"/>
</dbReference>
<sequence>MRKLMVSALAGLLVTGLIPATAAAQGTAPGAPGAHPSWLPANKTGFGTAHDRGSNVWFTLQGGQLSEVYYPDLSTPSVRSMNFVVTDGRSFADLDYAEKSQQVRRTDDDSLTYEQTVTDDQHRWRLRKTYVTDPAATTVLVDVDFQSLTGRPYQLYAVADPDLTNDGSDDSAARRGDALTASDATNAAALTAKPGFTKTSVGFAGVSDGNTQLTKTFKLATYDTAAKGNVLLTGQTAADGVRSRHVTLALGMGAKAADALGNAQASQRRGFGDITRSYDRGWEQYLRGVSKPPSSLKTDSERDLYKASMLTLAASEDKHHPGAFIASPSMPWRFGNNDPEWSPSGTYHLVWPRDLYQIATGLAAGGDTAAASRAVTYMFGTQQQADGHMPQNSRVDGVPYWTSVQLDETAFPIVLAQQLGRTDVWPGVRKAADFLLSYKGPDGQASPWTQQERWEEQDGWSPSTIASVIAGLVCAADIASHNGAAADAARYLAAADKFKADLPKQTITTNGPLSKDPYFVRLTKDGNANAGTTYNLGNSSVTMDQRAVTDAGFLDLVRLGVYRADDPVIVNSVRVTDKEISFTTPTGQFWHRYTKDGYGEQADGSPWDYTFPAESRTTFGRLWPLLAGEGGEYELTLGQPGAAARRLRDLGRVSSSAETMPEQVWDENPPSGQTGFPAGTPNTSATPLAWTHAQYVRLAWDVEAGSTLETPKVVRCHFLGC</sequence>
<comment type="caution">
    <text evidence="5">The sequence shown here is derived from an EMBL/GenBank/DDBJ whole genome shotgun (WGS) entry which is preliminary data.</text>
</comment>
<evidence type="ECO:0000313" key="6">
    <source>
        <dbReference type="Proteomes" id="UP001304298"/>
    </source>
</evidence>
<dbReference type="SUPFAM" id="SSF74650">
    <property type="entry name" value="Galactose mutarotase-like"/>
    <property type="match status" value="1"/>
</dbReference>
<feature type="region of interest" description="Disordered" evidence="1">
    <location>
        <begin position="24"/>
        <end position="45"/>
    </location>
</feature>
<feature type="signal peptide" evidence="2">
    <location>
        <begin position="1"/>
        <end position="22"/>
    </location>
</feature>
<organism evidence="5 6">
    <name type="scientific">Amycolatopsis heterodermiae</name>
    <dbReference type="NCBI Taxonomy" id="3110235"/>
    <lineage>
        <taxon>Bacteria</taxon>
        <taxon>Bacillati</taxon>
        <taxon>Actinomycetota</taxon>
        <taxon>Actinomycetes</taxon>
        <taxon>Pseudonocardiales</taxon>
        <taxon>Pseudonocardiaceae</taxon>
        <taxon>Amycolatopsis</taxon>
    </lineage>
</organism>
<dbReference type="CDD" id="cd07430">
    <property type="entry name" value="GH15_N"/>
    <property type="match status" value="1"/>
</dbReference>
<keyword evidence="5" id="KW-0378">Hydrolase</keyword>
<dbReference type="InterPro" id="IPR012341">
    <property type="entry name" value="6hp_glycosidase-like_sf"/>
</dbReference>
<dbReference type="Pfam" id="PF09137">
    <property type="entry name" value="Glucodextran_N"/>
    <property type="match status" value="1"/>
</dbReference>
<dbReference type="InterPro" id="IPR011013">
    <property type="entry name" value="Gal_mutarotase_sf_dom"/>
</dbReference>
<protein>
    <submittedName>
        <fullName evidence="5">Glycoside hydrolase family 15 protein</fullName>
    </submittedName>
</protein>
<dbReference type="InterPro" id="IPR011613">
    <property type="entry name" value="GH15-like"/>
</dbReference>
<evidence type="ECO:0000259" key="4">
    <source>
        <dbReference type="Pfam" id="PF09137"/>
    </source>
</evidence>
<dbReference type="EMBL" id="JAYFSI010000001">
    <property type="protein sequence ID" value="MEA5359047.1"/>
    <property type="molecule type" value="Genomic_DNA"/>
</dbReference>
<dbReference type="Pfam" id="PF00723">
    <property type="entry name" value="Glyco_hydro_15"/>
    <property type="match status" value="1"/>
</dbReference>